<proteinExistence type="predicted"/>
<feature type="coiled-coil region" evidence="1">
    <location>
        <begin position="24"/>
        <end position="51"/>
    </location>
</feature>
<dbReference type="InterPro" id="IPR006574">
    <property type="entry name" value="PRY"/>
</dbReference>
<dbReference type="InterPro" id="IPR001870">
    <property type="entry name" value="B30.2/SPRY"/>
</dbReference>
<gene>
    <name evidence="4" type="ORF">AKAME5_002271700</name>
</gene>
<keyword evidence="5" id="KW-1185">Reference proteome</keyword>
<accession>A0AAD3NFB9</accession>
<dbReference type="InterPro" id="IPR013320">
    <property type="entry name" value="ConA-like_dom_sf"/>
</dbReference>
<dbReference type="AlphaFoldDB" id="A0AAD3NFB9"/>
<reference evidence="4" key="1">
    <citation type="submission" date="2022-08" db="EMBL/GenBank/DDBJ databases">
        <title>Genome sequencing of akame (Lates japonicus).</title>
        <authorList>
            <person name="Hashiguchi Y."/>
            <person name="Takahashi H."/>
        </authorList>
    </citation>
    <scope>NUCLEOTIDE SEQUENCE</scope>
    <source>
        <strain evidence="4">Kochi</strain>
    </source>
</reference>
<dbReference type="PROSITE" id="PS50188">
    <property type="entry name" value="B302_SPRY"/>
    <property type="match status" value="1"/>
</dbReference>
<dbReference type="PANTHER" id="PTHR24103">
    <property type="entry name" value="E3 UBIQUITIN-PROTEIN LIGASE TRIM"/>
    <property type="match status" value="1"/>
</dbReference>
<comment type="caution">
    <text evidence="4">The sequence shown here is derived from an EMBL/GenBank/DDBJ whole genome shotgun (WGS) entry which is preliminary data.</text>
</comment>
<dbReference type="SUPFAM" id="SSF49899">
    <property type="entry name" value="Concanavalin A-like lectins/glucanases"/>
    <property type="match status" value="1"/>
</dbReference>
<dbReference type="Pfam" id="PF00622">
    <property type="entry name" value="SPRY"/>
    <property type="match status" value="1"/>
</dbReference>
<evidence type="ECO:0000259" key="3">
    <source>
        <dbReference type="PROSITE" id="PS50188"/>
    </source>
</evidence>
<dbReference type="Proteomes" id="UP001279410">
    <property type="component" value="Unassembled WGS sequence"/>
</dbReference>
<dbReference type="Pfam" id="PF13765">
    <property type="entry name" value="PRY"/>
    <property type="match status" value="1"/>
</dbReference>
<keyword evidence="2" id="KW-0732">Signal</keyword>
<dbReference type="PRINTS" id="PR01407">
    <property type="entry name" value="BUTYPHLNCDUF"/>
</dbReference>
<dbReference type="InterPro" id="IPR043136">
    <property type="entry name" value="B30.2/SPRY_sf"/>
</dbReference>
<dbReference type="InterPro" id="IPR003879">
    <property type="entry name" value="Butyrophylin_SPRY"/>
</dbReference>
<evidence type="ECO:0000313" key="4">
    <source>
        <dbReference type="EMBL" id="GLD71395.1"/>
    </source>
</evidence>
<feature type="signal peptide" evidence="2">
    <location>
        <begin position="1"/>
        <end position="22"/>
    </location>
</feature>
<keyword evidence="1" id="KW-0175">Coiled coil</keyword>
<protein>
    <submittedName>
        <fullName evidence="4">E3 ubiquitin-protein ligase TRIM39-like protein</fullName>
    </submittedName>
</protein>
<organism evidence="4 5">
    <name type="scientific">Lates japonicus</name>
    <name type="common">Japanese lates</name>
    <dbReference type="NCBI Taxonomy" id="270547"/>
    <lineage>
        <taxon>Eukaryota</taxon>
        <taxon>Metazoa</taxon>
        <taxon>Chordata</taxon>
        <taxon>Craniata</taxon>
        <taxon>Vertebrata</taxon>
        <taxon>Euteleostomi</taxon>
        <taxon>Actinopterygii</taxon>
        <taxon>Neopterygii</taxon>
        <taxon>Teleostei</taxon>
        <taxon>Neoteleostei</taxon>
        <taxon>Acanthomorphata</taxon>
        <taxon>Carangaria</taxon>
        <taxon>Carangaria incertae sedis</taxon>
        <taxon>Centropomidae</taxon>
        <taxon>Lates</taxon>
    </lineage>
</organism>
<dbReference type="CDD" id="cd13733">
    <property type="entry name" value="SPRY_PRY_C-I_1"/>
    <property type="match status" value="1"/>
</dbReference>
<feature type="domain" description="B30.2/SPRY" evidence="3">
    <location>
        <begin position="163"/>
        <end position="337"/>
    </location>
</feature>
<dbReference type="Gene3D" id="2.60.120.920">
    <property type="match status" value="1"/>
</dbReference>
<dbReference type="SMART" id="SM00589">
    <property type="entry name" value="PRY"/>
    <property type="match status" value="1"/>
</dbReference>
<evidence type="ECO:0000313" key="5">
    <source>
        <dbReference type="Proteomes" id="UP001279410"/>
    </source>
</evidence>
<evidence type="ECO:0000256" key="2">
    <source>
        <dbReference type="SAM" id="SignalP"/>
    </source>
</evidence>
<dbReference type="InterPro" id="IPR050143">
    <property type="entry name" value="TRIM/RBCC"/>
</dbReference>
<name>A0AAD3NFB9_LATJO</name>
<sequence>MAAATTRGLCFILSMMCLVCLANSVGEREMLEEIKEQIQKIEQTIKSGKANFLSERESISKIMSGNTARVNCLKQIPSLSPSEIDDMDKYTADTNARIRDSFANMAEIIDYHESKLEESLHSLNDPPKTEDWSEISVYSDSAVGTVRSAVTKLLLELHRETSDEMKELVTKEIRRIQLYAVDVTLDSDTANHLLVVSNDGKQVRNGSFPQKLPDNPERFDPLLGVLGKEGYSSGAFYFEVQVEDKTAWDIGVALETVDRKRQSEVCLSNGYVVLMLRDGKILKACDQPPVGINLPSMPKKVGVFVDHEEGENKVPLRTGGWPPALRGLQAFGYRRLE</sequence>
<evidence type="ECO:0000256" key="1">
    <source>
        <dbReference type="SAM" id="Coils"/>
    </source>
</evidence>
<dbReference type="EMBL" id="BRZM01000584">
    <property type="protein sequence ID" value="GLD71395.1"/>
    <property type="molecule type" value="Genomic_DNA"/>
</dbReference>
<feature type="chain" id="PRO_5042292862" evidence="2">
    <location>
        <begin position="23"/>
        <end position="337"/>
    </location>
</feature>
<dbReference type="InterPro" id="IPR003877">
    <property type="entry name" value="SPRY_dom"/>
</dbReference>